<dbReference type="AlphaFoldDB" id="A0A4C1WI02"/>
<comment type="caution">
    <text evidence="1">The sequence shown here is derived from an EMBL/GenBank/DDBJ whole genome shotgun (WGS) entry which is preliminary data.</text>
</comment>
<gene>
    <name evidence="1" type="ORF">EVAR_33490_1</name>
</gene>
<organism evidence="1 2">
    <name type="scientific">Eumeta variegata</name>
    <name type="common">Bagworm moth</name>
    <name type="synonym">Eumeta japonica</name>
    <dbReference type="NCBI Taxonomy" id="151549"/>
    <lineage>
        <taxon>Eukaryota</taxon>
        <taxon>Metazoa</taxon>
        <taxon>Ecdysozoa</taxon>
        <taxon>Arthropoda</taxon>
        <taxon>Hexapoda</taxon>
        <taxon>Insecta</taxon>
        <taxon>Pterygota</taxon>
        <taxon>Neoptera</taxon>
        <taxon>Endopterygota</taxon>
        <taxon>Lepidoptera</taxon>
        <taxon>Glossata</taxon>
        <taxon>Ditrysia</taxon>
        <taxon>Tineoidea</taxon>
        <taxon>Psychidae</taxon>
        <taxon>Oiketicinae</taxon>
        <taxon>Eumeta</taxon>
    </lineage>
</organism>
<accession>A0A4C1WI02</accession>
<dbReference type="Proteomes" id="UP000299102">
    <property type="component" value="Unassembled WGS sequence"/>
</dbReference>
<evidence type="ECO:0000313" key="1">
    <source>
        <dbReference type="EMBL" id="GBP49735.1"/>
    </source>
</evidence>
<evidence type="ECO:0000313" key="2">
    <source>
        <dbReference type="Proteomes" id="UP000299102"/>
    </source>
</evidence>
<dbReference type="EMBL" id="BGZK01000551">
    <property type="protein sequence ID" value="GBP49735.1"/>
    <property type="molecule type" value="Genomic_DNA"/>
</dbReference>
<protein>
    <submittedName>
        <fullName evidence="1">Uncharacterized protein</fullName>
    </submittedName>
</protein>
<sequence length="86" mass="9567">MSSVYVAYELGDKQLPYGTPARIGREADSALLTATQKLRWWRKPTMALVSTGGSGVSSSLWRRPLCHNLSKAFSPYPRALPPYTRP</sequence>
<proteinExistence type="predicted"/>
<keyword evidence="2" id="KW-1185">Reference proteome</keyword>
<reference evidence="1 2" key="1">
    <citation type="journal article" date="2019" name="Commun. Biol.">
        <title>The bagworm genome reveals a unique fibroin gene that provides high tensile strength.</title>
        <authorList>
            <person name="Kono N."/>
            <person name="Nakamura H."/>
            <person name="Ohtoshi R."/>
            <person name="Tomita M."/>
            <person name="Numata K."/>
            <person name="Arakawa K."/>
        </authorList>
    </citation>
    <scope>NUCLEOTIDE SEQUENCE [LARGE SCALE GENOMIC DNA]</scope>
</reference>
<name>A0A4C1WI02_EUMVA</name>
<dbReference type="OrthoDB" id="7514903at2759"/>